<evidence type="ECO:0000256" key="3">
    <source>
        <dbReference type="ARBA" id="ARBA00022576"/>
    </source>
</evidence>
<evidence type="ECO:0000256" key="5">
    <source>
        <dbReference type="ARBA" id="ARBA00022898"/>
    </source>
</evidence>
<keyword evidence="4 7" id="KW-0808">Transferase</keyword>
<organism evidence="7 8">
    <name type="scientific">Daejeonella rubra</name>
    <dbReference type="NCBI Taxonomy" id="990371"/>
    <lineage>
        <taxon>Bacteria</taxon>
        <taxon>Pseudomonadati</taxon>
        <taxon>Bacteroidota</taxon>
        <taxon>Sphingobacteriia</taxon>
        <taxon>Sphingobacteriales</taxon>
        <taxon>Sphingobacteriaceae</taxon>
        <taxon>Daejeonella</taxon>
    </lineage>
</organism>
<dbReference type="OrthoDB" id="9802328at2"/>
<comment type="cofactor">
    <cofactor evidence="1">
        <name>pyridoxal 5'-phosphate</name>
        <dbReference type="ChEBI" id="CHEBI:597326"/>
    </cofactor>
</comment>
<evidence type="ECO:0000256" key="1">
    <source>
        <dbReference type="ARBA" id="ARBA00001933"/>
    </source>
</evidence>
<dbReference type="InterPro" id="IPR051326">
    <property type="entry name" value="Kynurenine-oxoglutarate_AT"/>
</dbReference>
<dbReference type="SUPFAM" id="SSF53383">
    <property type="entry name" value="PLP-dependent transferases"/>
    <property type="match status" value="1"/>
</dbReference>
<dbReference type="InterPro" id="IPR015424">
    <property type="entry name" value="PyrdxlP-dep_Trfase"/>
</dbReference>
<reference evidence="8" key="1">
    <citation type="submission" date="2016-10" db="EMBL/GenBank/DDBJ databases">
        <authorList>
            <person name="Varghese N."/>
            <person name="Submissions S."/>
        </authorList>
    </citation>
    <scope>NUCLEOTIDE SEQUENCE [LARGE SCALE GENOMIC DNA]</scope>
    <source>
        <strain evidence="8">DSM 24536</strain>
    </source>
</reference>
<keyword evidence="3 7" id="KW-0032">Aminotransferase</keyword>
<dbReference type="GO" id="GO:0016212">
    <property type="term" value="F:kynurenine-oxoglutarate transaminase activity"/>
    <property type="evidence" value="ECO:0007669"/>
    <property type="project" value="TreeGrafter"/>
</dbReference>
<proteinExistence type="inferred from homology"/>
<dbReference type="GO" id="GO:0005737">
    <property type="term" value="C:cytoplasm"/>
    <property type="evidence" value="ECO:0007669"/>
    <property type="project" value="TreeGrafter"/>
</dbReference>
<dbReference type="STRING" id="990371.SAMN05421813_101258"/>
<evidence type="ECO:0000313" key="7">
    <source>
        <dbReference type="EMBL" id="SDL69825.1"/>
    </source>
</evidence>
<sequence length="380" mass="43541">MHINSKLPDVGTTIFTVMSQLAVQHKAINLSQGFPDYECSPELVGLVGHYMRSGYNQYAPMAGLLSLRERIAEKQEKLHHAIYDPETEITITAGGTQALFASIACVIRPEDEVIIFEPAYDSYGPAVTLFGGRIRSVELSAPNYTIDWEEVGKLINDKTRMIILNYPNNPTGRTLDDNDIKCLINLTRDTNILILSDEVYEHLIYDGKQHLSISRYPELRERSFITASFGKLLHATGWKVGYCLAPEWMMKEFRKVHQFEVFSVNSFVQHAISDFLRNERNYLEISNFFQVKKDFFSNLMKETRFDLLPCHGSYFQSVQYSRISNEKDTDLAMRLIKEFGVAGIPVSAFYSKGTDHHVLRFCFAKKKETLEKAVQYLVKV</sequence>
<accession>A0A1G9M835</accession>
<evidence type="ECO:0000259" key="6">
    <source>
        <dbReference type="Pfam" id="PF00155"/>
    </source>
</evidence>
<protein>
    <submittedName>
        <fullName evidence="7">Methionine aminotransferase</fullName>
    </submittedName>
</protein>
<dbReference type="PANTHER" id="PTHR43807">
    <property type="entry name" value="FI04487P"/>
    <property type="match status" value="1"/>
</dbReference>
<dbReference type="AlphaFoldDB" id="A0A1G9M835"/>
<dbReference type="InterPro" id="IPR015422">
    <property type="entry name" value="PyrdxlP-dep_Trfase_small"/>
</dbReference>
<dbReference type="GO" id="GO:0030170">
    <property type="term" value="F:pyridoxal phosphate binding"/>
    <property type="evidence" value="ECO:0007669"/>
    <property type="project" value="InterPro"/>
</dbReference>
<feature type="domain" description="Aminotransferase class I/classII large" evidence="6">
    <location>
        <begin position="27"/>
        <end position="377"/>
    </location>
</feature>
<dbReference type="InterPro" id="IPR004839">
    <property type="entry name" value="Aminotransferase_I/II_large"/>
</dbReference>
<comment type="similarity">
    <text evidence="2">Belongs to the class-I pyridoxal-phosphate-dependent aminotransferase family.</text>
</comment>
<dbReference type="EMBL" id="FNHH01000001">
    <property type="protein sequence ID" value="SDL69825.1"/>
    <property type="molecule type" value="Genomic_DNA"/>
</dbReference>
<name>A0A1G9M835_9SPHI</name>
<evidence type="ECO:0000256" key="2">
    <source>
        <dbReference type="ARBA" id="ARBA00007441"/>
    </source>
</evidence>
<dbReference type="Pfam" id="PF00155">
    <property type="entry name" value="Aminotran_1_2"/>
    <property type="match status" value="1"/>
</dbReference>
<dbReference type="Gene3D" id="3.40.640.10">
    <property type="entry name" value="Type I PLP-dependent aspartate aminotransferase-like (Major domain)"/>
    <property type="match status" value="1"/>
</dbReference>
<dbReference type="InterPro" id="IPR015421">
    <property type="entry name" value="PyrdxlP-dep_Trfase_major"/>
</dbReference>
<evidence type="ECO:0000313" key="8">
    <source>
        <dbReference type="Proteomes" id="UP000199226"/>
    </source>
</evidence>
<gene>
    <name evidence="7" type="ORF">SAMN05421813_101258</name>
</gene>
<dbReference type="NCBIfam" id="NF006569">
    <property type="entry name" value="PRK09082.1"/>
    <property type="match status" value="1"/>
</dbReference>
<dbReference type="CDD" id="cd00609">
    <property type="entry name" value="AAT_like"/>
    <property type="match status" value="1"/>
</dbReference>
<keyword evidence="8" id="KW-1185">Reference proteome</keyword>
<dbReference type="PANTHER" id="PTHR43807:SF20">
    <property type="entry name" value="FI04487P"/>
    <property type="match status" value="1"/>
</dbReference>
<evidence type="ECO:0000256" key="4">
    <source>
        <dbReference type="ARBA" id="ARBA00022679"/>
    </source>
</evidence>
<dbReference type="Proteomes" id="UP000199226">
    <property type="component" value="Unassembled WGS sequence"/>
</dbReference>
<dbReference type="Gene3D" id="3.90.1150.10">
    <property type="entry name" value="Aspartate Aminotransferase, domain 1"/>
    <property type="match status" value="1"/>
</dbReference>
<dbReference type="FunFam" id="3.40.640.10:FF:000033">
    <property type="entry name" value="Aspartate aminotransferase"/>
    <property type="match status" value="1"/>
</dbReference>
<dbReference type="RefSeq" id="WP_090698125.1">
    <property type="nucleotide sequence ID" value="NZ_FNHH01000001.1"/>
</dbReference>
<keyword evidence="5" id="KW-0663">Pyridoxal phosphate</keyword>